<sequence>MTGGHYTLIRYIAQNHALYFRSPITALDHFSSTDLSSGDQHSAACIPSATRVAANEKVSSY</sequence>
<dbReference type="AlphaFoldDB" id="A0A0C3JZF1"/>
<protein>
    <submittedName>
        <fullName evidence="1">Uncharacterized protein</fullName>
    </submittedName>
</protein>
<dbReference type="InParanoid" id="A0A0C3JZF1"/>
<accession>A0A0C3JZF1</accession>
<reference evidence="1 2" key="1">
    <citation type="submission" date="2014-04" db="EMBL/GenBank/DDBJ databases">
        <authorList>
            <consortium name="DOE Joint Genome Institute"/>
            <person name="Kuo A."/>
            <person name="Kohler A."/>
            <person name="Costa M.D."/>
            <person name="Nagy L.G."/>
            <person name="Floudas D."/>
            <person name="Copeland A."/>
            <person name="Barry K.W."/>
            <person name="Cichocki N."/>
            <person name="Veneault-Fourrey C."/>
            <person name="LaButti K."/>
            <person name="Lindquist E.A."/>
            <person name="Lipzen A."/>
            <person name="Lundell T."/>
            <person name="Morin E."/>
            <person name="Murat C."/>
            <person name="Sun H."/>
            <person name="Tunlid A."/>
            <person name="Henrissat B."/>
            <person name="Grigoriev I.V."/>
            <person name="Hibbett D.S."/>
            <person name="Martin F."/>
            <person name="Nordberg H.P."/>
            <person name="Cantor M.N."/>
            <person name="Hua S.X."/>
        </authorList>
    </citation>
    <scope>NUCLEOTIDE SEQUENCE [LARGE SCALE GENOMIC DNA]</scope>
    <source>
        <strain evidence="1 2">Marx 270</strain>
    </source>
</reference>
<proteinExistence type="predicted"/>
<evidence type="ECO:0000313" key="1">
    <source>
        <dbReference type="EMBL" id="KIO14538.1"/>
    </source>
</evidence>
<evidence type="ECO:0000313" key="2">
    <source>
        <dbReference type="Proteomes" id="UP000054217"/>
    </source>
</evidence>
<keyword evidence="2" id="KW-1185">Reference proteome</keyword>
<gene>
    <name evidence="1" type="ORF">M404DRAFT_991295</name>
</gene>
<name>A0A0C3JZF1_PISTI</name>
<reference evidence="2" key="2">
    <citation type="submission" date="2015-01" db="EMBL/GenBank/DDBJ databases">
        <title>Evolutionary Origins and Diversification of the Mycorrhizal Mutualists.</title>
        <authorList>
            <consortium name="DOE Joint Genome Institute"/>
            <consortium name="Mycorrhizal Genomics Consortium"/>
            <person name="Kohler A."/>
            <person name="Kuo A."/>
            <person name="Nagy L.G."/>
            <person name="Floudas D."/>
            <person name="Copeland A."/>
            <person name="Barry K.W."/>
            <person name="Cichocki N."/>
            <person name="Veneault-Fourrey C."/>
            <person name="LaButti K."/>
            <person name="Lindquist E.A."/>
            <person name="Lipzen A."/>
            <person name="Lundell T."/>
            <person name="Morin E."/>
            <person name="Murat C."/>
            <person name="Riley R."/>
            <person name="Ohm R."/>
            <person name="Sun H."/>
            <person name="Tunlid A."/>
            <person name="Henrissat B."/>
            <person name="Grigoriev I.V."/>
            <person name="Hibbett D.S."/>
            <person name="Martin F."/>
        </authorList>
    </citation>
    <scope>NUCLEOTIDE SEQUENCE [LARGE SCALE GENOMIC DNA]</scope>
    <source>
        <strain evidence="2">Marx 270</strain>
    </source>
</reference>
<organism evidence="1 2">
    <name type="scientific">Pisolithus tinctorius Marx 270</name>
    <dbReference type="NCBI Taxonomy" id="870435"/>
    <lineage>
        <taxon>Eukaryota</taxon>
        <taxon>Fungi</taxon>
        <taxon>Dikarya</taxon>
        <taxon>Basidiomycota</taxon>
        <taxon>Agaricomycotina</taxon>
        <taxon>Agaricomycetes</taxon>
        <taxon>Agaricomycetidae</taxon>
        <taxon>Boletales</taxon>
        <taxon>Sclerodermatineae</taxon>
        <taxon>Pisolithaceae</taxon>
        <taxon>Pisolithus</taxon>
    </lineage>
</organism>
<dbReference type="EMBL" id="KN831944">
    <property type="protein sequence ID" value="KIO14538.1"/>
    <property type="molecule type" value="Genomic_DNA"/>
</dbReference>
<dbReference type="HOGENOM" id="CLU_2923596_0_0_1"/>
<dbReference type="Proteomes" id="UP000054217">
    <property type="component" value="Unassembled WGS sequence"/>
</dbReference>